<evidence type="ECO:0008006" key="4">
    <source>
        <dbReference type="Google" id="ProtNLM"/>
    </source>
</evidence>
<feature type="signal peptide" evidence="1">
    <location>
        <begin position="1"/>
        <end position="17"/>
    </location>
</feature>
<protein>
    <recommendedName>
        <fullName evidence="4">Secreted protein</fullName>
    </recommendedName>
</protein>
<keyword evidence="3" id="KW-1185">Reference proteome</keyword>
<accession>A0AAE0DCY4</accession>
<evidence type="ECO:0000256" key="1">
    <source>
        <dbReference type="SAM" id="SignalP"/>
    </source>
</evidence>
<feature type="chain" id="PRO_5042233094" description="Secreted protein" evidence="1">
    <location>
        <begin position="18"/>
        <end position="180"/>
    </location>
</feature>
<organism evidence="2 3">
    <name type="scientific">Colletotrichum kahawae</name>
    <name type="common">Coffee berry disease fungus</name>
    <dbReference type="NCBI Taxonomy" id="34407"/>
    <lineage>
        <taxon>Eukaryota</taxon>
        <taxon>Fungi</taxon>
        <taxon>Dikarya</taxon>
        <taxon>Ascomycota</taxon>
        <taxon>Pezizomycotina</taxon>
        <taxon>Sordariomycetes</taxon>
        <taxon>Hypocreomycetidae</taxon>
        <taxon>Glomerellales</taxon>
        <taxon>Glomerellaceae</taxon>
        <taxon>Colletotrichum</taxon>
        <taxon>Colletotrichum gloeosporioides species complex</taxon>
    </lineage>
</organism>
<evidence type="ECO:0000313" key="2">
    <source>
        <dbReference type="EMBL" id="KAK2780328.1"/>
    </source>
</evidence>
<dbReference type="Proteomes" id="UP001281614">
    <property type="component" value="Unassembled WGS sequence"/>
</dbReference>
<reference evidence="2" key="1">
    <citation type="submission" date="2023-02" db="EMBL/GenBank/DDBJ databases">
        <title>Colletotrichum kahawae CIFC_Que2 genome sequencing and assembly.</title>
        <authorList>
            <person name="Baroncelli R."/>
        </authorList>
    </citation>
    <scope>NUCLEOTIDE SEQUENCE</scope>
    <source>
        <strain evidence="2">CIFC_Que2</strain>
    </source>
</reference>
<dbReference type="EMBL" id="VYYT01000001">
    <property type="protein sequence ID" value="KAK2780328.1"/>
    <property type="molecule type" value="Genomic_DNA"/>
</dbReference>
<gene>
    <name evidence="2" type="ORF">CKAH01_00272</name>
</gene>
<proteinExistence type="predicted"/>
<keyword evidence="1" id="KW-0732">Signal</keyword>
<comment type="caution">
    <text evidence="2">The sequence shown here is derived from an EMBL/GenBank/DDBJ whole genome shotgun (WGS) entry which is preliminary data.</text>
</comment>
<evidence type="ECO:0000313" key="3">
    <source>
        <dbReference type="Proteomes" id="UP001281614"/>
    </source>
</evidence>
<sequence length="180" mass="19823">MWLACVVWMCVGKYVLCACPRPAHPPTTTTPSSTWNPSNAISPALPWTMEPSPALPCCVSCVYDFPYVRCKLRAVCMVCLGCCPDSSSPHRACSKLASASRRKKKKQASAEGKLKPLTPHPLLLSGQQLTPANKIITFPHSLIPWPQSICMRQVSPPLFLTVIIEESVKKKSDRATTRLF</sequence>
<dbReference type="AlphaFoldDB" id="A0AAE0DCY4"/>
<name>A0AAE0DCY4_COLKA</name>